<dbReference type="KEGG" id="mvs:MVIS_2027"/>
<proteinExistence type="predicted"/>
<accession>A0A090IGF9</accession>
<keyword evidence="3" id="KW-1185">Reference proteome</keyword>
<gene>
    <name evidence="1" type="ORF">MT2528_3921</name>
    <name evidence="2" type="ORF">NVI5450_4101</name>
</gene>
<name>A0A090IGF9_9GAMM</name>
<evidence type="ECO:0000313" key="2">
    <source>
        <dbReference type="EMBL" id="SGZ14757.1"/>
    </source>
</evidence>
<reference evidence="2 4" key="2">
    <citation type="submission" date="2016-11" db="EMBL/GenBank/DDBJ databases">
        <authorList>
            <person name="Jaros S."/>
            <person name="Januszkiewicz K."/>
            <person name="Wedrychowicz H."/>
        </authorList>
    </citation>
    <scope>NUCLEOTIDE SEQUENCE [LARGE SCALE GENOMIC DNA]</scope>
    <source>
        <strain evidence="2">NVI 5450</strain>
    </source>
</reference>
<evidence type="ECO:0000313" key="3">
    <source>
        <dbReference type="Proteomes" id="UP000182660"/>
    </source>
</evidence>
<dbReference type="AlphaFoldDB" id="A0A090IGF9"/>
<organism evidence="2 4">
    <name type="scientific">Moritella viscosa</name>
    <dbReference type="NCBI Taxonomy" id="80854"/>
    <lineage>
        <taxon>Bacteria</taxon>
        <taxon>Pseudomonadati</taxon>
        <taxon>Pseudomonadota</taxon>
        <taxon>Gammaproteobacteria</taxon>
        <taxon>Alteromonadales</taxon>
        <taxon>Moritellaceae</taxon>
        <taxon>Moritella</taxon>
    </lineage>
</organism>
<protein>
    <submittedName>
        <fullName evidence="2">Uncharacterized protein</fullName>
    </submittedName>
</protein>
<reference evidence="1 3" key="1">
    <citation type="submission" date="2016-11" db="EMBL/GenBank/DDBJ databases">
        <authorList>
            <person name="Klemetsen T."/>
        </authorList>
    </citation>
    <scope>NUCLEOTIDE SEQUENCE [LARGE SCALE GENOMIC DNA]</scope>
    <source>
        <strain evidence="1">MT 2528</strain>
    </source>
</reference>
<dbReference type="Proteomes" id="UP000183794">
    <property type="component" value="Unassembled WGS sequence"/>
</dbReference>
<sequence>MNKLMLWVAICVSFSACTNWPQEGYFENTITDTEVRVEFKQHYSYLNLHFAVANLRGAKKCTPAYVKVVENINSRVEKVIAVEDPRDIKIEMAILERHITDLVVNLNRVSASTNCAQPPRLFTSNFVHPLTYQLDLLLYCAPQFEVDSAVLTELYKVCLRQVSLLLLDNPDVVIEYTKYKLFESRGKPIAEDPNINYNQGIVFHDVSTTVDVNNEFKDTLNNRNDEAYNDLMRKYLIFEQVPSVSVQQLSKLEFNIEEEHTPALVHEIQSSSDVNHEQKYNPDVEYATNLDDVALFNLRTDTILNYVSDLTANEQKNNVIYEDLRLDVTPPKAPVISTLMWQSESNKKVNHKVKNWRFLLTEGELFSDAELPKGFAL</sequence>
<dbReference type="HOGENOM" id="CLU_733227_0_0_6"/>
<dbReference type="STRING" id="80854.MVIS_2027"/>
<evidence type="ECO:0000313" key="1">
    <source>
        <dbReference type="EMBL" id="SGY99835.1"/>
    </source>
</evidence>
<dbReference type="PROSITE" id="PS51257">
    <property type="entry name" value="PROKAR_LIPOPROTEIN"/>
    <property type="match status" value="1"/>
</dbReference>
<dbReference type="EMBL" id="FPLJ01000086">
    <property type="protein sequence ID" value="SGY99835.1"/>
    <property type="molecule type" value="Genomic_DNA"/>
</dbReference>
<dbReference type="PATRIC" id="fig|80854.5.peg.2166"/>
<dbReference type="RefSeq" id="WP_045110260.1">
    <property type="nucleotide sequence ID" value="NZ_CAWQZC010000023.1"/>
</dbReference>
<dbReference type="EMBL" id="FPLD01000113">
    <property type="protein sequence ID" value="SGZ14757.1"/>
    <property type="molecule type" value="Genomic_DNA"/>
</dbReference>
<dbReference type="Proteomes" id="UP000182660">
    <property type="component" value="Unassembled WGS sequence"/>
</dbReference>
<evidence type="ECO:0000313" key="4">
    <source>
        <dbReference type="Proteomes" id="UP000183794"/>
    </source>
</evidence>
<dbReference type="OrthoDB" id="6396462at2"/>
<dbReference type="GeneID" id="61297723"/>